<proteinExistence type="predicted"/>
<accession>A0A2H1VPA3</accession>
<feature type="region of interest" description="Disordered" evidence="1">
    <location>
        <begin position="41"/>
        <end position="75"/>
    </location>
</feature>
<evidence type="ECO:0000313" key="2">
    <source>
        <dbReference type="EMBL" id="SOQ42627.1"/>
    </source>
</evidence>
<name>A0A2H1VPA3_SPOFR</name>
<evidence type="ECO:0000256" key="1">
    <source>
        <dbReference type="SAM" id="MobiDB-lite"/>
    </source>
</evidence>
<protein>
    <submittedName>
        <fullName evidence="2">SFRICE_007966</fullName>
    </submittedName>
</protein>
<reference evidence="2" key="1">
    <citation type="submission" date="2016-07" db="EMBL/GenBank/DDBJ databases">
        <authorList>
            <person name="Bretaudeau A."/>
        </authorList>
    </citation>
    <scope>NUCLEOTIDE SEQUENCE</scope>
    <source>
        <strain evidence="2">Rice</strain>
        <tissue evidence="2">Whole body</tissue>
    </source>
</reference>
<dbReference type="EMBL" id="ODYU01003631">
    <property type="protein sequence ID" value="SOQ42627.1"/>
    <property type="molecule type" value="Genomic_DNA"/>
</dbReference>
<gene>
    <name evidence="2" type="ORF">SFRICE_007966</name>
</gene>
<organism evidence="2">
    <name type="scientific">Spodoptera frugiperda</name>
    <name type="common">Fall armyworm</name>
    <dbReference type="NCBI Taxonomy" id="7108"/>
    <lineage>
        <taxon>Eukaryota</taxon>
        <taxon>Metazoa</taxon>
        <taxon>Ecdysozoa</taxon>
        <taxon>Arthropoda</taxon>
        <taxon>Hexapoda</taxon>
        <taxon>Insecta</taxon>
        <taxon>Pterygota</taxon>
        <taxon>Neoptera</taxon>
        <taxon>Endopterygota</taxon>
        <taxon>Lepidoptera</taxon>
        <taxon>Glossata</taxon>
        <taxon>Ditrysia</taxon>
        <taxon>Noctuoidea</taxon>
        <taxon>Noctuidae</taxon>
        <taxon>Amphipyrinae</taxon>
        <taxon>Spodoptera</taxon>
    </lineage>
</organism>
<sequence length="90" mass="9873">MYKQTNKHNLVPVSHDGRQEQWNANSYKSYIPLSLHQQSSAVSVDLTKTSGKRANGSPDGKPTPPPMDTRNTRGVTSALPAFCAVEIYTV</sequence>
<dbReference type="AlphaFoldDB" id="A0A2H1VPA3"/>